<accession>A0AAV9R9Y0</accession>
<dbReference type="AlphaFoldDB" id="A0AAV9R9Y0"/>
<reference evidence="1 2" key="1">
    <citation type="submission" date="2021-06" db="EMBL/GenBank/DDBJ databases">
        <authorList>
            <person name="Palmer J.M."/>
        </authorList>
    </citation>
    <scope>NUCLEOTIDE SEQUENCE [LARGE SCALE GENOMIC DNA]</scope>
    <source>
        <strain evidence="1 2">MEX-2019</strain>
        <tissue evidence="1">Muscle</tissue>
    </source>
</reference>
<dbReference type="EMBL" id="JAHHUM010002059">
    <property type="protein sequence ID" value="KAK5606629.1"/>
    <property type="molecule type" value="Genomic_DNA"/>
</dbReference>
<gene>
    <name evidence="1" type="ORF">CRENBAI_017898</name>
</gene>
<name>A0AAV9R9Y0_9TELE</name>
<protein>
    <submittedName>
        <fullName evidence="1">Uncharacterized protein</fullName>
    </submittedName>
</protein>
<evidence type="ECO:0000313" key="1">
    <source>
        <dbReference type="EMBL" id="KAK5606629.1"/>
    </source>
</evidence>
<keyword evidence="2" id="KW-1185">Reference proteome</keyword>
<sequence length="110" mass="12862">MKNRFKMSPFLKLNTDSWLSSFPPSSRLFLPRGFSSVFDKLLKSRRPLKTSTDDEELRPCRLFHTEIINEGPAAASELTTSDLQMIEESSDFTNWTCFCHLLLVLFRFFF</sequence>
<evidence type="ECO:0000313" key="2">
    <source>
        <dbReference type="Proteomes" id="UP001311232"/>
    </source>
</evidence>
<organism evidence="1 2">
    <name type="scientific">Crenichthys baileyi</name>
    <name type="common">White River springfish</name>
    <dbReference type="NCBI Taxonomy" id="28760"/>
    <lineage>
        <taxon>Eukaryota</taxon>
        <taxon>Metazoa</taxon>
        <taxon>Chordata</taxon>
        <taxon>Craniata</taxon>
        <taxon>Vertebrata</taxon>
        <taxon>Euteleostomi</taxon>
        <taxon>Actinopterygii</taxon>
        <taxon>Neopterygii</taxon>
        <taxon>Teleostei</taxon>
        <taxon>Neoteleostei</taxon>
        <taxon>Acanthomorphata</taxon>
        <taxon>Ovalentaria</taxon>
        <taxon>Atherinomorphae</taxon>
        <taxon>Cyprinodontiformes</taxon>
        <taxon>Goodeidae</taxon>
        <taxon>Crenichthys</taxon>
    </lineage>
</organism>
<proteinExistence type="predicted"/>
<comment type="caution">
    <text evidence="1">The sequence shown here is derived from an EMBL/GenBank/DDBJ whole genome shotgun (WGS) entry which is preliminary data.</text>
</comment>
<dbReference type="Proteomes" id="UP001311232">
    <property type="component" value="Unassembled WGS sequence"/>
</dbReference>